<feature type="region of interest" description="Disordered" evidence="4">
    <location>
        <begin position="239"/>
        <end position="264"/>
    </location>
</feature>
<dbReference type="CDD" id="cd06224">
    <property type="entry name" value="REM"/>
    <property type="match status" value="1"/>
</dbReference>
<feature type="region of interest" description="Disordered" evidence="4">
    <location>
        <begin position="366"/>
        <end position="407"/>
    </location>
</feature>
<dbReference type="PROSITE" id="PS50212">
    <property type="entry name" value="RASGEF_NTER"/>
    <property type="match status" value="1"/>
</dbReference>
<feature type="region of interest" description="Disordered" evidence="4">
    <location>
        <begin position="442"/>
        <end position="531"/>
    </location>
</feature>
<evidence type="ECO:0000256" key="2">
    <source>
        <dbReference type="ARBA" id="ARBA00083313"/>
    </source>
</evidence>
<dbReference type="PROSITE" id="PS50009">
    <property type="entry name" value="RASGEF_CAT"/>
    <property type="match status" value="1"/>
</dbReference>
<dbReference type="GO" id="GO:0005886">
    <property type="term" value="C:plasma membrane"/>
    <property type="evidence" value="ECO:0007669"/>
    <property type="project" value="TreeGrafter"/>
</dbReference>
<dbReference type="InterPro" id="IPR008937">
    <property type="entry name" value="Ras-like_GEF"/>
</dbReference>
<evidence type="ECO:0000256" key="3">
    <source>
        <dbReference type="PROSITE-ProRule" id="PRU00168"/>
    </source>
</evidence>
<evidence type="ECO:0000256" key="4">
    <source>
        <dbReference type="SAM" id="MobiDB-lite"/>
    </source>
</evidence>
<dbReference type="GO" id="GO:0005085">
    <property type="term" value="F:guanyl-nucleotide exchange factor activity"/>
    <property type="evidence" value="ECO:0007669"/>
    <property type="project" value="UniProtKB-KW"/>
</dbReference>
<dbReference type="CTD" id="2889"/>
<dbReference type="Pfam" id="PF00617">
    <property type="entry name" value="RasGEF"/>
    <property type="match status" value="1"/>
</dbReference>
<dbReference type="Gene3D" id="1.10.840.10">
    <property type="entry name" value="Ras guanine-nucleotide exchange factors catalytic domain"/>
    <property type="match status" value="1"/>
</dbReference>
<feature type="region of interest" description="Disordered" evidence="4">
    <location>
        <begin position="279"/>
        <end position="330"/>
    </location>
</feature>
<feature type="compositionally biased region" description="Basic and acidic residues" evidence="4">
    <location>
        <begin position="389"/>
        <end position="402"/>
    </location>
</feature>
<accession>A0A9W3G7B0</accession>
<dbReference type="Pfam" id="PF00618">
    <property type="entry name" value="RasGEF_N"/>
    <property type="match status" value="1"/>
</dbReference>
<dbReference type="InterPro" id="IPR001895">
    <property type="entry name" value="RASGEF_cat_dom"/>
</dbReference>
<proteinExistence type="predicted"/>
<dbReference type="SUPFAM" id="SSF48366">
    <property type="entry name" value="Ras GEF"/>
    <property type="match status" value="1"/>
</dbReference>
<dbReference type="FunFam" id="1.10.840.10:FF:000009">
    <property type="entry name" value="rap guanine nucleotide exchange factor 1"/>
    <property type="match status" value="1"/>
</dbReference>
<protein>
    <recommendedName>
        <fullName evidence="2">CRK SH3-binding GNRP</fullName>
    </recommendedName>
</protein>
<evidence type="ECO:0000256" key="1">
    <source>
        <dbReference type="ARBA" id="ARBA00022658"/>
    </source>
</evidence>
<feature type="region of interest" description="Disordered" evidence="4">
    <location>
        <begin position="720"/>
        <end position="843"/>
    </location>
</feature>
<organism evidence="7">
    <name type="scientific">Camelus bactrianus</name>
    <name type="common">Bactrian camel</name>
    <dbReference type="NCBI Taxonomy" id="9837"/>
    <lineage>
        <taxon>Eukaryota</taxon>
        <taxon>Metazoa</taxon>
        <taxon>Chordata</taxon>
        <taxon>Craniata</taxon>
        <taxon>Vertebrata</taxon>
        <taxon>Euteleostomi</taxon>
        <taxon>Mammalia</taxon>
        <taxon>Eutheria</taxon>
        <taxon>Laurasiatheria</taxon>
        <taxon>Artiodactyla</taxon>
        <taxon>Tylopoda</taxon>
        <taxon>Camelidae</taxon>
        <taxon>Camelus</taxon>
    </lineage>
</organism>
<dbReference type="InterPro" id="IPR000651">
    <property type="entry name" value="Ras-like_Gua-exchang_fac_N"/>
</dbReference>
<dbReference type="SMART" id="SM00229">
    <property type="entry name" value="RasGEFN"/>
    <property type="match status" value="1"/>
</dbReference>
<dbReference type="AlphaFoldDB" id="A0A9W3G7B0"/>
<gene>
    <name evidence="7" type="primary">RAPGEF1</name>
</gene>
<feature type="compositionally biased region" description="Pro residues" evidence="4">
    <location>
        <begin position="246"/>
        <end position="257"/>
    </location>
</feature>
<dbReference type="PANTHER" id="PTHR23113">
    <property type="entry name" value="GUANINE NUCLEOTIDE EXCHANGE FACTOR"/>
    <property type="match status" value="1"/>
</dbReference>
<reference evidence="7" key="1">
    <citation type="submission" date="2025-08" db="UniProtKB">
        <authorList>
            <consortium name="RefSeq"/>
        </authorList>
    </citation>
    <scope>IDENTIFICATION</scope>
    <source>
        <tissue evidence="7">Blood</tissue>
    </source>
</reference>
<feature type="compositionally biased region" description="Polar residues" evidence="4">
    <location>
        <begin position="780"/>
        <end position="793"/>
    </location>
</feature>
<dbReference type="PANTHER" id="PTHR23113:SF224">
    <property type="entry name" value="RAP GUANINE NUCLEOTIDE EXCHANGE FACTOR 1"/>
    <property type="match status" value="1"/>
</dbReference>
<dbReference type="RefSeq" id="XP_045373282.1">
    <property type="nucleotide sequence ID" value="XM_045517326.1"/>
</dbReference>
<dbReference type="CDD" id="cd00155">
    <property type="entry name" value="RasGEF"/>
    <property type="match status" value="1"/>
</dbReference>
<dbReference type="InterPro" id="IPR023578">
    <property type="entry name" value="Ras_GEF_dom_sf"/>
</dbReference>
<sequence length="1250" mass="139018">MIFSLLGGKLHVSCRFTRAQEGAWRTVQAPYFLLNSQRSHLSSFTMKLMDKFHSPKIKRTPSKKGKPAEVSVKIPEKPVNKEATDRFLPEGYPIPLDLEQQAVEFMSTSAVASRSQRQKNLSWLEEKEKEVVSALRYFKTIVDKMAIDKKVLEMLPGSASKVLEAILPLVQSDPRIQHSSALSSCYSRVYQSLANLIRWSDQVMLEGVNSEDKEMVTTVKGVIKAVLDGVKELVRLTVEKQGHPSPTSPAKPSPPACKPDGQSELPLTDREMEILNKTTGMSQSTEGLPDSTDEEVAPPKPPLPGIRVVDNSPPPALPPKKRQSAPSPTRVAVVAPMSRATSGSSLPVGINRQDFDVDCYAQRRLSGGSHSYGGESPRLSPCSSIGKLSKSDEQLSSLDRDSGQCSRNTSCETLDHYDPDYEFLQQDLSNADQIPQQVACNLSPLPESLGESGSPFLGHPFQLPLGSCPQPEGPLAPGQQTDMPPALPEKKRRSAASQTADSSGCRVSYERHPSQYDNISEDDLQNPASVQPVPFTPFAAVLPFQQGGSSASVEFVGDFSVPESTGDPEKPPPLPEKKNKHMLAYMQLLEDYSEPQPSVFYQTPQKEHIYQQKNKLLMEVYGFNDSFSAGDAPQELAPPPALPPKQRQLASYAASSFSSVSYCVQQTKVAFTPEDGSATQGISVSVSNSFLSRHGNLPVPSCKSVFRSYSQDFVPHNQASVQPFLPSTSSSSPHFPPVHQSQSPDLAGPPVASPPPSTPDGPLSSSQESSFHGNTVRLPSETSFTDSPQTPSESPAVKDGHPRDPASVGSTPGKEGRDSGERTPRSPDAESAQSEEEVDELSLIDHNEIMARLTLKQEGDDGPDVRGGSGDILLVHATETDRKDLVLYCEAFLTTYRTFITPEELIKKLQYRYEKFSPFADTFKKRVSKNTFFVLVRVVDELCLVELTEEILKLLMELVFRLVCSGELSLARVLRKNILDKVDQKKLLRCANSDQPLAARGVAARPGTLHDFHSHEIAEQLTLLDAELFYKIEIPEVLLWAKEQNEEKSPNLTQFTEHFNNMSYWVRSIIMLQEKAQDRERLLLKFIKIMKHLRKLNNFNSYLAILSALDSAPIRRLEWQKQTSEGLAEYCTLIDSSSSFRAYRAALSEVEPPCIPYLGLILQDLTFVHLGNPDYIDGKVNFSKRWQQFNILDSMRCFQQAHYDIRRNDDIINFFNDFSDHLAEEALWELSLKIKPRNITRRKTDREEKT</sequence>
<evidence type="ECO:0000313" key="7">
    <source>
        <dbReference type="RefSeq" id="XP_045373282.1"/>
    </source>
</evidence>
<evidence type="ECO:0000259" key="6">
    <source>
        <dbReference type="PROSITE" id="PS50212"/>
    </source>
</evidence>
<name>A0A9W3G7B0_CAMBA</name>
<dbReference type="Gene3D" id="1.20.870.10">
    <property type="entry name" value="Son of sevenless (SoS) protein Chain: S domain 1"/>
    <property type="match status" value="1"/>
</dbReference>
<keyword evidence="1 3" id="KW-0344">Guanine-nucleotide releasing factor</keyword>
<feature type="domain" description="N-terminal Ras-GEF" evidence="6">
    <location>
        <begin position="861"/>
        <end position="983"/>
    </location>
</feature>
<dbReference type="InterPro" id="IPR019804">
    <property type="entry name" value="Ras_G-nucl-exch_fac_CS"/>
</dbReference>
<feature type="compositionally biased region" description="Low complexity" evidence="4">
    <location>
        <begin position="720"/>
        <end position="750"/>
    </location>
</feature>
<dbReference type="InterPro" id="IPR036964">
    <property type="entry name" value="RASGEF_cat_dom_sf"/>
</dbReference>
<evidence type="ECO:0000259" key="5">
    <source>
        <dbReference type="PROSITE" id="PS50009"/>
    </source>
</evidence>
<feature type="domain" description="Ras-GEF" evidence="5">
    <location>
        <begin position="1013"/>
        <end position="1237"/>
    </location>
</feature>
<dbReference type="GO" id="GO:0007265">
    <property type="term" value="P:Ras protein signal transduction"/>
    <property type="evidence" value="ECO:0007669"/>
    <property type="project" value="TreeGrafter"/>
</dbReference>
<dbReference type="PROSITE" id="PS00720">
    <property type="entry name" value="RASGEF"/>
    <property type="match status" value="1"/>
</dbReference>
<dbReference type="SMART" id="SM00147">
    <property type="entry name" value="RasGEF"/>
    <property type="match status" value="1"/>
</dbReference>
<feature type="compositionally biased region" description="Basic and acidic residues" evidence="4">
    <location>
        <begin position="814"/>
        <end position="828"/>
    </location>
</feature>
<feature type="compositionally biased region" description="Acidic residues" evidence="4">
    <location>
        <begin position="833"/>
        <end position="842"/>
    </location>
</feature>